<gene>
    <name evidence="1" type="ORF">GQ607_015305</name>
</gene>
<name>A0A8H3ZF89_9PEZI</name>
<dbReference type="AlphaFoldDB" id="A0A8H3ZF89"/>
<dbReference type="EMBL" id="WOWK01000130">
    <property type="protein sequence ID" value="KAF0317454.1"/>
    <property type="molecule type" value="Genomic_DNA"/>
</dbReference>
<comment type="caution">
    <text evidence="1">The sequence shown here is derived from an EMBL/GenBank/DDBJ whole genome shotgun (WGS) entry which is preliminary data.</text>
</comment>
<protein>
    <submittedName>
        <fullName evidence="1">Uncharacterized protein</fullName>
    </submittedName>
</protein>
<evidence type="ECO:0000313" key="2">
    <source>
        <dbReference type="Proteomes" id="UP000434172"/>
    </source>
</evidence>
<dbReference type="Proteomes" id="UP000434172">
    <property type="component" value="Unassembled WGS sequence"/>
</dbReference>
<sequence length="107" mass="11815">MNASPMTPDVTGRAVDQKILWSYFVSLTSVVFMPKKLVTNDLEGIENQRHDGENPNRPPVTLVKYLDPLLRIVPQGPGSLSQDPEGSFALSLPPLLPMDTFALESEH</sequence>
<keyword evidence="2" id="KW-1185">Reference proteome</keyword>
<organism evidence="1 2">
    <name type="scientific">Colletotrichum asianum</name>
    <dbReference type="NCBI Taxonomy" id="702518"/>
    <lineage>
        <taxon>Eukaryota</taxon>
        <taxon>Fungi</taxon>
        <taxon>Dikarya</taxon>
        <taxon>Ascomycota</taxon>
        <taxon>Pezizomycotina</taxon>
        <taxon>Sordariomycetes</taxon>
        <taxon>Hypocreomycetidae</taxon>
        <taxon>Glomerellales</taxon>
        <taxon>Glomerellaceae</taxon>
        <taxon>Colletotrichum</taxon>
        <taxon>Colletotrichum gloeosporioides species complex</taxon>
    </lineage>
</organism>
<proteinExistence type="predicted"/>
<accession>A0A8H3ZF89</accession>
<evidence type="ECO:0000313" key="1">
    <source>
        <dbReference type="EMBL" id="KAF0317454.1"/>
    </source>
</evidence>
<reference evidence="1 2" key="1">
    <citation type="submission" date="2019-12" db="EMBL/GenBank/DDBJ databases">
        <title>A genome sequence resource for the geographically widespread anthracnose pathogen Colletotrichum asianum.</title>
        <authorList>
            <person name="Meng Y."/>
        </authorList>
    </citation>
    <scope>NUCLEOTIDE SEQUENCE [LARGE SCALE GENOMIC DNA]</scope>
    <source>
        <strain evidence="1 2">ICMP 18580</strain>
    </source>
</reference>